<reference evidence="5 6" key="1">
    <citation type="submission" date="2023-08" db="EMBL/GenBank/DDBJ databases">
        <title>Black Yeasts Isolated from many extreme environments.</title>
        <authorList>
            <person name="Coleine C."/>
            <person name="Stajich J.E."/>
            <person name="Selbmann L."/>
        </authorList>
    </citation>
    <scope>NUCLEOTIDE SEQUENCE [LARGE SCALE GENOMIC DNA]</scope>
    <source>
        <strain evidence="5 6">CCFEE 5935</strain>
    </source>
</reference>
<organism evidence="5 6">
    <name type="scientific">Saxophila tyrrhenica</name>
    <dbReference type="NCBI Taxonomy" id="1690608"/>
    <lineage>
        <taxon>Eukaryota</taxon>
        <taxon>Fungi</taxon>
        <taxon>Dikarya</taxon>
        <taxon>Ascomycota</taxon>
        <taxon>Pezizomycotina</taxon>
        <taxon>Dothideomycetes</taxon>
        <taxon>Dothideomycetidae</taxon>
        <taxon>Mycosphaerellales</taxon>
        <taxon>Extremaceae</taxon>
        <taxon>Saxophila</taxon>
    </lineage>
</organism>
<protein>
    <recommendedName>
        <fullName evidence="4">Enoyl reductase (ER) domain-containing protein</fullName>
    </recommendedName>
</protein>
<dbReference type="InterPro" id="IPR020843">
    <property type="entry name" value="ER"/>
</dbReference>
<evidence type="ECO:0000259" key="4">
    <source>
        <dbReference type="SMART" id="SM00829"/>
    </source>
</evidence>
<dbReference type="AlphaFoldDB" id="A0AAV9PN28"/>
<dbReference type="PANTHER" id="PTHR45348">
    <property type="entry name" value="HYPOTHETICAL OXIDOREDUCTASE (EUROFUNG)"/>
    <property type="match status" value="1"/>
</dbReference>
<comment type="subunit">
    <text evidence="2">Monomer.</text>
</comment>
<feature type="domain" description="Enoyl reductase (ER)" evidence="4">
    <location>
        <begin position="13"/>
        <end position="358"/>
    </location>
</feature>
<comment type="similarity">
    <text evidence="1">Belongs to the zinc-containing alcohol dehydrogenase family.</text>
</comment>
<evidence type="ECO:0000256" key="2">
    <source>
        <dbReference type="ARBA" id="ARBA00011245"/>
    </source>
</evidence>
<dbReference type="InterPro" id="IPR047122">
    <property type="entry name" value="Trans-enoyl_RdTase-like"/>
</dbReference>
<dbReference type="CDD" id="cd08249">
    <property type="entry name" value="enoyl_reductase_like"/>
    <property type="match status" value="1"/>
</dbReference>
<dbReference type="SUPFAM" id="SSF51735">
    <property type="entry name" value="NAD(P)-binding Rossmann-fold domains"/>
    <property type="match status" value="1"/>
</dbReference>
<dbReference type="Gene3D" id="3.40.50.720">
    <property type="entry name" value="NAD(P)-binding Rossmann-like Domain"/>
    <property type="match status" value="1"/>
</dbReference>
<accession>A0AAV9PN28</accession>
<dbReference type="RefSeq" id="XP_064663583.1">
    <property type="nucleotide sequence ID" value="XM_064797349.1"/>
</dbReference>
<dbReference type="InterPro" id="IPR011032">
    <property type="entry name" value="GroES-like_sf"/>
</dbReference>
<evidence type="ECO:0000313" key="6">
    <source>
        <dbReference type="Proteomes" id="UP001337655"/>
    </source>
</evidence>
<sequence>MSTHPAVVTVTPGGPLQIQHIPTPPIASNQVKLINQYTASTPLDLHQADAHLLVNPPQILGDSVAGTVLEVGPDVKRLRPGDQVFGFVWRFQAEKAHQLYVVTEEKLLAKLPPGRSLQEVVVVPDNFVTAWHALSKDLGFDLPWPKPEGYVSPGKDSWIVVWGGSSSVGMYAIQILRYYGYGNVVTTASKAHHERLVRYGASVCLDYRDEGTVERIRDRLKSGPSQRDFVLDCIGSLEGSVRPLARVATTKGAKVAILLPVIIKDAAPGIRPEYEMDVQACAAWAQGVEVSGVRTHTYMTDEFLAERLQPEMMPWAIAEKTVEPNDQIIVEGGTLLERAERALQLLREKKVSGGRLVWRVAEEEEVKTAMEQFCS</sequence>
<keyword evidence="6" id="KW-1185">Reference proteome</keyword>
<dbReference type="InterPro" id="IPR036291">
    <property type="entry name" value="NAD(P)-bd_dom_sf"/>
</dbReference>
<dbReference type="GeneID" id="89921433"/>
<evidence type="ECO:0000313" key="5">
    <source>
        <dbReference type="EMBL" id="KAK5174945.1"/>
    </source>
</evidence>
<dbReference type="Proteomes" id="UP001337655">
    <property type="component" value="Unassembled WGS sequence"/>
</dbReference>
<dbReference type="EMBL" id="JAVRRT010000001">
    <property type="protein sequence ID" value="KAK5174945.1"/>
    <property type="molecule type" value="Genomic_DNA"/>
</dbReference>
<dbReference type="SMART" id="SM00829">
    <property type="entry name" value="PKS_ER"/>
    <property type="match status" value="1"/>
</dbReference>
<comment type="caution">
    <text evidence="5">The sequence shown here is derived from an EMBL/GenBank/DDBJ whole genome shotgun (WGS) entry which is preliminary data.</text>
</comment>
<proteinExistence type="inferred from homology"/>
<dbReference type="Gene3D" id="3.90.180.10">
    <property type="entry name" value="Medium-chain alcohol dehydrogenases, catalytic domain"/>
    <property type="match status" value="1"/>
</dbReference>
<dbReference type="GO" id="GO:0016651">
    <property type="term" value="F:oxidoreductase activity, acting on NAD(P)H"/>
    <property type="evidence" value="ECO:0007669"/>
    <property type="project" value="InterPro"/>
</dbReference>
<keyword evidence="3" id="KW-0560">Oxidoreductase</keyword>
<evidence type="ECO:0000256" key="3">
    <source>
        <dbReference type="ARBA" id="ARBA00023002"/>
    </source>
</evidence>
<dbReference type="InterPro" id="IPR013154">
    <property type="entry name" value="ADH-like_N"/>
</dbReference>
<dbReference type="PANTHER" id="PTHR45348:SF3">
    <property type="entry name" value="ENOYL REDUCTASE (ER) DOMAIN-CONTAINING PROTEIN"/>
    <property type="match status" value="1"/>
</dbReference>
<gene>
    <name evidence="5" type="ORF">LTR77_000081</name>
</gene>
<dbReference type="SUPFAM" id="SSF50129">
    <property type="entry name" value="GroES-like"/>
    <property type="match status" value="1"/>
</dbReference>
<dbReference type="Pfam" id="PF08240">
    <property type="entry name" value="ADH_N"/>
    <property type="match status" value="1"/>
</dbReference>
<name>A0AAV9PN28_9PEZI</name>
<evidence type="ECO:0000256" key="1">
    <source>
        <dbReference type="ARBA" id="ARBA00008072"/>
    </source>
</evidence>